<dbReference type="PANTHER" id="PTHR47634">
    <property type="entry name" value="PROTEIN KINASE DOMAIN-CONTAINING PROTEIN-RELATED"/>
    <property type="match status" value="1"/>
</dbReference>
<evidence type="ECO:0000256" key="4">
    <source>
        <dbReference type="ARBA" id="ARBA00022741"/>
    </source>
</evidence>
<evidence type="ECO:0000256" key="9">
    <source>
        <dbReference type="PROSITE-ProRule" id="PRU10141"/>
    </source>
</evidence>
<dbReference type="GO" id="GO:0005634">
    <property type="term" value="C:nucleus"/>
    <property type="evidence" value="ECO:0007669"/>
    <property type="project" value="TreeGrafter"/>
</dbReference>
<evidence type="ECO:0000313" key="11">
    <source>
        <dbReference type="Proteomes" id="UP000268823"/>
    </source>
</evidence>
<evidence type="ECO:0000256" key="7">
    <source>
        <dbReference type="ARBA" id="ARBA00047899"/>
    </source>
</evidence>
<dbReference type="Gene3D" id="3.30.200.20">
    <property type="entry name" value="Phosphorylase Kinase, domain 1"/>
    <property type="match status" value="1"/>
</dbReference>
<keyword evidence="6 9" id="KW-0067">ATP-binding</keyword>
<evidence type="ECO:0000256" key="2">
    <source>
        <dbReference type="ARBA" id="ARBA00022527"/>
    </source>
</evidence>
<dbReference type="GO" id="GO:0005737">
    <property type="term" value="C:cytoplasm"/>
    <property type="evidence" value="ECO:0007669"/>
    <property type="project" value="TreeGrafter"/>
</dbReference>
<dbReference type="PROSITE" id="PS00107">
    <property type="entry name" value="PROTEIN_KINASE_ATP"/>
    <property type="match status" value="1"/>
</dbReference>
<evidence type="ECO:0000256" key="5">
    <source>
        <dbReference type="ARBA" id="ARBA00022777"/>
    </source>
</evidence>
<evidence type="ECO:0000256" key="8">
    <source>
        <dbReference type="ARBA" id="ARBA00048679"/>
    </source>
</evidence>
<dbReference type="InterPro" id="IPR051334">
    <property type="entry name" value="SRPK"/>
</dbReference>
<dbReference type="AlphaFoldDB" id="A0A3M7FMJ6"/>
<keyword evidence="5" id="KW-0418">Kinase</keyword>
<comment type="catalytic activity">
    <reaction evidence="8">
        <text>L-seryl-[protein] + ATP = O-phospho-L-seryl-[protein] + ADP + H(+)</text>
        <dbReference type="Rhea" id="RHEA:17989"/>
        <dbReference type="Rhea" id="RHEA-COMP:9863"/>
        <dbReference type="Rhea" id="RHEA-COMP:11604"/>
        <dbReference type="ChEBI" id="CHEBI:15378"/>
        <dbReference type="ChEBI" id="CHEBI:29999"/>
        <dbReference type="ChEBI" id="CHEBI:30616"/>
        <dbReference type="ChEBI" id="CHEBI:83421"/>
        <dbReference type="ChEBI" id="CHEBI:456216"/>
        <dbReference type="EC" id="2.7.11.1"/>
    </reaction>
</comment>
<dbReference type="PANTHER" id="PTHR47634:SF9">
    <property type="entry name" value="PROTEIN KINASE DOMAIN-CONTAINING PROTEIN-RELATED"/>
    <property type="match status" value="1"/>
</dbReference>
<name>A0A3M7FMJ6_HORWE</name>
<evidence type="ECO:0000256" key="1">
    <source>
        <dbReference type="ARBA" id="ARBA00012513"/>
    </source>
</evidence>
<dbReference type="EMBL" id="QWIR01000058">
    <property type="protein sequence ID" value="RMY89887.1"/>
    <property type="molecule type" value="Genomic_DNA"/>
</dbReference>
<proteinExistence type="predicted"/>
<sequence length="233" mass="27060">MYSRSVLAAKQLWLSNTRMPLRPTAFRASNPQISIGRDWFDSRQLSPLRRFPDHGFPLIDLKTKVEEEKWPWYSSDAFYPARIGELLHTRYRIIGKLGYGGHSTAWLCRDLREHKYVVAKICENTDISVEREVLAYTRINSLESSHTGSFLVRKMLDTFEINNKDQKHTCLIHEPLGMSLETCRYCFPGGKLSDFMLKPILKHLIVALHFLHTEAGIVHTGMMQRGQANRRDR</sequence>
<reference evidence="10 11" key="1">
    <citation type="journal article" date="2018" name="BMC Genomics">
        <title>Genomic evidence for intraspecific hybridization in a clonal and extremely halotolerant yeast.</title>
        <authorList>
            <person name="Gostincar C."/>
            <person name="Stajich J.E."/>
            <person name="Zupancic J."/>
            <person name="Zalar P."/>
            <person name="Gunde-Cimerman N."/>
        </authorList>
    </citation>
    <scope>NUCLEOTIDE SEQUENCE [LARGE SCALE GENOMIC DNA]</scope>
    <source>
        <strain evidence="10 11">EXF-2788</strain>
    </source>
</reference>
<evidence type="ECO:0000313" key="10">
    <source>
        <dbReference type="EMBL" id="RMY89887.1"/>
    </source>
</evidence>
<comment type="caution">
    <text evidence="10">The sequence shown here is derived from an EMBL/GenBank/DDBJ whole genome shotgun (WGS) entry which is preliminary data.</text>
</comment>
<evidence type="ECO:0000256" key="3">
    <source>
        <dbReference type="ARBA" id="ARBA00022679"/>
    </source>
</evidence>
<dbReference type="GO" id="GO:0050684">
    <property type="term" value="P:regulation of mRNA processing"/>
    <property type="evidence" value="ECO:0007669"/>
    <property type="project" value="TreeGrafter"/>
</dbReference>
<dbReference type="GO" id="GO:0005524">
    <property type="term" value="F:ATP binding"/>
    <property type="evidence" value="ECO:0007669"/>
    <property type="project" value="UniProtKB-UniRule"/>
</dbReference>
<dbReference type="Proteomes" id="UP000268823">
    <property type="component" value="Unassembled WGS sequence"/>
</dbReference>
<protein>
    <recommendedName>
        <fullName evidence="1">non-specific serine/threonine protein kinase</fullName>
        <ecNumber evidence="1">2.7.11.1</ecNumber>
    </recommendedName>
</protein>
<dbReference type="GO" id="GO:0004674">
    <property type="term" value="F:protein serine/threonine kinase activity"/>
    <property type="evidence" value="ECO:0007669"/>
    <property type="project" value="UniProtKB-KW"/>
</dbReference>
<organism evidence="10 11">
    <name type="scientific">Hortaea werneckii</name>
    <name type="common">Black yeast</name>
    <name type="synonym">Cladosporium werneckii</name>
    <dbReference type="NCBI Taxonomy" id="91943"/>
    <lineage>
        <taxon>Eukaryota</taxon>
        <taxon>Fungi</taxon>
        <taxon>Dikarya</taxon>
        <taxon>Ascomycota</taxon>
        <taxon>Pezizomycotina</taxon>
        <taxon>Dothideomycetes</taxon>
        <taxon>Dothideomycetidae</taxon>
        <taxon>Mycosphaerellales</taxon>
        <taxon>Teratosphaeriaceae</taxon>
        <taxon>Hortaea</taxon>
    </lineage>
</organism>
<keyword evidence="3" id="KW-0808">Transferase</keyword>
<dbReference type="SUPFAM" id="SSF56112">
    <property type="entry name" value="Protein kinase-like (PK-like)"/>
    <property type="match status" value="1"/>
</dbReference>
<dbReference type="EC" id="2.7.11.1" evidence="1"/>
<comment type="catalytic activity">
    <reaction evidence="7">
        <text>L-threonyl-[protein] + ATP = O-phospho-L-threonyl-[protein] + ADP + H(+)</text>
        <dbReference type="Rhea" id="RHEA:46608"/>
        <dbReference type="Rhea" id="RHEA-COMP:11060"/>
        <dbReference type="Rhea" id="RHEA-COMP:11605"/>
        <dbReference type="ChEBI" id="CHEBI:15378"/>
        <dbReference type="ChEBI" id="CHEBI:30013"/>
        <dbReference type="ChEBI" id="CHEBI:30616"/>
        <dbReference type="ChEBI" id="CHEBI:61977"/>
        <dbReference type="ChEBI" id="CHEBI:456216"/>
        <dbReference type="EC" id="2.7.11.1"/>
    </reaction>
</comment>
<dbReference type="VEuPathDB" id="FungiDB:BTJ68_13345"/>
<evidence type="ECO:0000256" key="6">
    <source>
        <dbReference type="ARBA" id="ARBA00022840"/>
    </source>
</evidence>
<keyword evidence="2" id="KW-0723">Serine/threonine-protein kinase</keyword>
<gene>
    <name evidence="10" type="ORF">D0861_03951</name>
</gene>
<feature type="binding site" evidence="9">
    <location>
        <position position="120"/>
    </location>
    <ligand>
        <name>ATP</name>
        <dbReference type="ChEBI" id="CHEBI:30616"/>
    </ligand>
</feature>
<keyword evidence="4 9" id="KW-0547">Nucleotide-binding</keyword>
<dbReference type="InterPro" id="IPR011009">
    <property type="entry name" value="Kinase-like_dom_sf"/>
</dbReference>
<dbReference type="Gene3D" id="1.10.510.10">
    <property type="entry name" value="Transferase(Phosphotransferase) domain 1"/>
    <property type="match status" value="1"/>
</dbReference>
<dbReference type="GO" id="GO:0000245">
    <property type="term" value="P:spliceosomal complex assembly"/>
    <property type="evidence" value="ECO:0007669"/>
    <property type="project" value="TreeGrafter"/>
</dbReference>
<accession>A0A3M7FMJ6</accession>
<dbReference type="InterPro" id="IPR017441">
    <property type="entry name" value="Protein_kinase_ATP_BS"/>
</dbReference>
<dbReference type="OrthoDB" id="3827347at2759"/>